<evidence type="ECO:0000313" key="3">
    <source>
        <dbReference type="Proteomes" id="UP001153269"/>
    </source>
</evidence>
<sequence>MEPAELHGGDAKEGHIAAPPTPRSVLAWRTSGFRARRLREKKKKKKRSGPRGGRSLVLRLLGVMSLPDDDDAAADDDDVTDSFLFTEKTLSGCLGVSEPPLVELLTSCAAESVSTISFSR</sequence>
<feature type="region of interest" description="Disordered" evidence="1">
    <location>
        <begin position="1"/>
        <end position="23"/>
    </location>
</feature>
<organism evidence="2 3">
    <name type="scientific">Pleuronectes platessa</name>
    <name type="common">European plaice</name>
    <dbReference type="NCBI Taxonomy" id="8262"/>
    <lineage>
        <taxon>Eukaryota</taxon>
        <taxon>Metazoa</taxon>
        <taxon>Chordata</taxon>
        <taxon>Craniata</taxon>
        <taxon>Vertebrata</taxon>
        <taxon>Euteleostomi</taxon>
        <taxon>Actinopterygii</taxon>
        <taxon>Neopterygii</taxon>
        <taxon>Teleostei</taxon>
        <taxon>Neoteleostei</taxon>
        <taxon>Acanthomorphata</taxon>
        <taxon>Carangaria</taxon>
        <taxon>Pleuronectiformes</taxon>
        <taxon>Pleuronectoidei</taxon>
        <taxon>Pleuronectidae</taxon>
        <taxon>Pleuronectes</taxon>
    </lineage>
</organism>
<dbReference type="EMBL" id="CADEAL010004143">
    <property type="protein sequence ID" value="CAB1452769.1"/>
    <property type="molecule type" value="Genomic_DNA"/>
</dbReference>
<feature type="compositionally biased region" description="Basic and acidic residues" evidence="1">
    <location>
        <begin position="1"/>
        <end position="15"/>
    </location>
</feature>
<gene>
    <name evidence="2" type="ORF">PLEPLA_LOCUS40519</name>
</gene>
<dbReference type="Proteomes" id="UP001153269">
    <property type="component" value="Unassembled WGS sequence"/>
</dbReference>
<accession>A0A9N7VNI0</accession>
<comment type="caution">
    <text evidence="2">The sequence shown here is derived from an EMBL/GenBank/DDBJ whole genome shotgun (WGS) entry which is preliminary data.</text>
</comment>
<reference evidence="2" key="1">
    <citation type="submission" date="2020-03" db="EMBL/GenBank/DDBJ databases">
        <authorList>
            <person name="Weist P."/>
        </authorList>
    </citation>
    <scope>NUCLEOTIDE SEQUENCE</scope>
</reference>
<proteinExistence type="predicted"/>
<protein>
    <submittedName>
        <fullName evidence="2">Uncharacterized protein</fullName>
    </submittedName>
</protein>
<dbReference type="AlphaFoldDB" id="A0A9N7VNI0"/>
<evidence type="ECO:0000313" key="2">
    <source>
        <dbReference type="EMBL" id="CAB1452769.1"/>
    </source>
</evidence>
<evidence type="ECO:0000256" key="1">
    <source>
        <dbReference type="SAM" id="MobiDB-lite"/>
    </source>
</evidence>
<name>A0A9N7VNI0_PLEPL</name>
<keyword evidence="3" id="KW-1185">Reference proteome</keyword>